<dbReference type="EMBL" id="BGPR01000580">
    <property type="protein sequence ID" value="GBM27278.1"/>
    <property type="molecule type" value="Genomic_DNA"/>
</dbReference>
<dbReference type="Proteomes" id="UP000499080">
    <property type="component" value="Unassembled WGS sequence"/>
</dbReference>
<keyword evidence="2" id="KW-1185">Reference proteome</keyword>
<name>A0A4Y2EGS1_ARAVE</name>
<comment type="caution">
    <text evidence="1">The sequence shown here is derived from an EMBL/GenBank/DDBJ whole genome shotgun (WGS) entry which is preliminary data.</text>
</comment>
<evidence type="ECO:0000313" key="2">
    <source>
        <dbReference type="Proteomes" id="UP000499080"/>
    </source>
</evidence>
<reference evidence="1 2" key="1">
    <citation type="journal article" date="2019" name="Sci. Rep.">
        <title>Orb-weaving spider Araneus ventricosus genome elucidates the spidroin gene catalogue.</title>
        <authorList>
            <person name="Kono N."/>
            <person name="Nakamura H."/>
            <person name="Ohtoshi R."/>
            <person name="Moran D.A.P."/>
            <person name="Shinohara A."/>
            <person name="Yoshida Y."/>
            <person name="Fujiwara M."/>
            <person name="Mori M."/>
            <person name="Tomita M."/>
            <person name="Arakawa K."/>
        </authorList>
    </citation>
    <scope>NUCLEOTIDE SEQUENCE [LARGE SCALE GENOMIC DNA]</scope>
</reference>
<sequence>MLALTSRVDDNDIDGLEEEHIQELTIEELMELHCVSQHVVVEESLSEKEEVTAKQQFSGAIREMLKAWETVASYL</sequence>
<organism evidence="1 2">
    <name type="scientific">Araneus ventricosus</name>
    <name type="common">Orbweaver spider</name>
    <name type="synonym">Epeira ventricosa</name>
    <dbReference type="NCBI Taxonomy" id="182803"/>
    <lineage>
        <taxon>Eukaryota</taxon>
        <taxon>Metazoa</taxon>
        <taxon>Ecdysozoa</taxon>
        <taxon>Arthropoda</taxon>
        <taxon>Chelicerata</taxon>
        <taxon>Arachnida</taxon>
        <taxon>Araneae</taxon>
        <taxon>Araneomorphae</taxon>
        <taxon>Entelegynae</taxon>
        <taxon>Araneoidea</taxon>
        <taxon>Araneidae</taxon>
        <taxon>Araneus</taxon>
    </lineage>
</organism>
<evidence type="ECO:0000313" key="1">
    <source>
        <dbReference type="EMBL" id="GBM27278.1"/>
    </source>
</evidence>
<dbReference type="AlphaFoldDB" id="A0A4Y2EGS1"/>
<accession>A0A4Y2EGS1</accession>
<protein>
    <submittedName>
        <fullName evidence="1">Uncharacterized protein</fullName>
    </submittedName>
</protein>
<gene>
    <name evidence="1" type="ORF">AVEN_208439_1</name>
</gene>
<proteinExistence type="predicted"/>